<dbReference type="GO" id="GO:0003676">
    <property type="term" value="F:nucleic acid binding"/>
    <property type="evidence" value="ECO:0007669"/>
    <property type="project" value="InterPro"/>
</dbReference>
<dbReference type="PROSITE" id="PS50164">
    <property type="entry name" value="GIY_YIG"/>
    <property type="match status" value="1"/>
</dbReference>
<feature type="coiled-coil region" evidence="3">
    <location>
        <begin position="327"/>
        <end position="354"/>
    </location>
</feature>
<keyword evidence="7" id="KW-0255">Endonuclease</keyword>
<dbReference type="InterPro" id="IPR014905">
    <property type="entry name" value="HIRAN"/>
</dbReference>
<dbReference type="Pfam" id="PF01541">
    <property type="entry name" value="GIY-YIG"/>
    <property type="match status" value="1"/>
</dbReference>
<dbReference type="InterPro" id="IPR006350">
    <property type="entry name" value="Intron_endoG1"/>
</dbReference>
<dbReference type="Pfam" id="PF08797">
    <property type="entry name" value="HIRAN"/>
    <property type="match status" value="1"/>
</dbReference>
<dbReference type="GO" id="GO:0004519">
    <property type="term" value="F:endonuclease activity"/>
    <property type="evidence" value="ECO:0007669"/>
    <property type="project" value="UniProtKB-KW"/>
</dbReference>
<dbReference type="RefSeq" id="WP_085277790.1">
    <property type="nucleotide sequence ID" value="NZ_FXAG01000029.1"/>
</dbReference>
<dbReference type="Proteomes" id="UP000192920">
    <property type="component" value="Unassembled WGS sequence"/>
</dbReference>
<feature type="transmembrane region" description="Helical" evidence="5">
    <location>
        <begin position="278"/>
        <end position="298"/>
    </location>
</feature>
<dbReference type="Gene3D" id="3.40.1440.10">
    <property type="entry name" value="GIY-YIG endonuclease"/>
    <property type="match status" value="1"/>
</dbReference>
<dbReference type="SUPFAM" id="SSF82771">
    <property type="entry name" value="GIY-YIG endonuclease"/>
    <property type="match status" value="1"/>
</dbReference>
<evidence type="ECO:0000259" key="6">
    <source>
        <dbReference type="PROSITE" id="PS50164"/>
    </source>
</evidence>
<protein>
    <submittedName>
        <fullName evidence="7">Group I intron endonuclease</fullName>
    </submittedName>
</protein>
<proteinExistence type="predicted"/>
<feature type="domain" description="GIY-YIG" evidence="6">
    <location>
        <begin position="125"/>
        <end position="216"/>
    </location>
</feature>
<evidence type="ECO:0000256" key="4">
    <source>
        <dbReference type="SAM" id="MobiDB-lite"/>
    </source>
</evidence>
<dbReference type="STRING" id="1123014.SAMN02745746_03806"/>
<dbReference type="InterPro" id="IPR035901">
    <property type="entry name" value="GIY-YIG_endonuc_sf"/>
</dbReference>
<keyword evidence="5" id="KW-1133">Transmembrane helix</keyword>
<keyword evidence="3" id="KW-0175">Coiled coil</keyword>
<dbReference type="GO" id="GO:0016818">
    <property type="term" value="F:hydrolase activity, acting on acid anhydrides, in phosphorus-containing anhydrides"/>
    <property type="evidence" value="ECO:0007669"/>
    <property type="project" value="InterPro"/>
</dbReference>
<keyword evidence="2" id="KW-0378">Hydrolase</keyword>
<dbReference type="SMART" id="SM00910">
    <property type="entry name" value="HIRAN"/>
    <property type="match status" value="1"/>
</dbReference>
<gene>
    <name evidence="7" type="ORF">SAMN02745746_03806</name>
</gene>
<evidence type="ECO:0000313" key="7">
    <source>
        <dbReference type="EMBL" id="SMF53297.1"/>
    </source>
</evidence>
<dbReference type="Gene3D" id="3.30.70.2330">
    <property type="match status" value="1"/>
</dbReference>
<evidence type="ECO:0000256" key="5">
    <source>
        <dbReference type="SAM" id="Phobius"/>
    </source>
</evidence>
<organism evidence="7 8">
    <name type="scientific">Pseudogulbenkiania subflava DSM 22618</name>
    <dbReference type="NCBI Taxonomy" id="1123014"/>
    <lineage>
        <taxon>Bacteria</taxon>
        <taxon>Pseudomonadati</taxon>
        <taxon>Pseudomonadota</taxon>
        <taxon>Betaproteobacteria</taxon>
        <taxon>Neisseriales</taxon>
        <taxon>Chromobacteriaceae</taxon>
        <taxon>Pseudogulbenkiania</taxon>
    </lineage>
</organism>
<keyword evidence="8" id="KW-1185">Reference proteome</keyword>
<keyword evidence="1" id="KW-0479">Metal-binding</keyword>
<reference evidence="8" key="1">
    <citation type="submission" date="2017-04" db="EMBL/GenBank/DDBJ databases">
        <authorList>
            <person name="Varghese N."/>
            <person name="Submissions S."/>
        </authorList>
    </citation>
    <scope>NUCLEOTIDE SEQUENCE [LARGE SCALE GENOMIC DNA]</scope>
    <source>
        <strain evidence="8">DSM 22618</strain>
    </source>
</reference>
<feature type="region of interest" description="Disordered" evidence="4">
    <location>
        <begin position="218"/>
        <end position="242"/>
    </location>
</feature>
<keyword evidence="7" id="KW-0540">Nuclease</keyword>
<keyword evidence="5" id="KW-0812">Transmembrane</keyword>
<dbReference type="NCBIfam" id="TIGR01453">
    <property type="entry name" value="grpIintron_endo"/>
    <property type="match status" value="1"/>
</dbReference>
<evidence type="ECO:0000256" key="2">
    <source>
        <dbReference type="ARBA" id="ARBA00022801"/>
    </source>
</evidence>
<dbReference type="EMBL" id="FXAG01000029">
    <property type="protein sequence ID" value="SMF53297.1"/>
    <property type="molecule type" value="Genomic_DNA"/>
</dbReference>
<evidence type="ECO:0000313" key="8">
    <source>
        <dbReference type="Proteomes" id="UP000192920"/>
    </source>
</evidence>
<evidence type="ECO:0000256" key="3">
    <source>
        <dbReference type="SAM" id="Coils"/>
    </source>
</evidence>
<evidence type="ECO:0000256" key="1">
    <source>
        <dbReference type="ARBA" id="ARBA00022723"/>
    </source>
</evidence>
<dbReference type="GO" id="GO:0008270">
    <property type="term" value="F:zinc ion binding"/>
    <property type="evidence" value="ECO:0007669"/>
    <property type="project" value="InterPro"/>
</dbReference>
<dbReference type="InterPro" id="IPR000305">
    <property type="entry name" value="GIY-YIG_endonuc"/>
</dbReference>
<sequence>MRISANISVKGTKYYKAAELLQRGALSTGTAIRLEHQPDNLHDKNAVAVKIMRTGTMLGHVSRELAPKYAALINGNKIIEAGIANAEKNGKYINIDIRVVYEQSDEQLAQRHASRLWQSALVMPAEAGVYTIWNIDSGRQYIGSSTNIKDRIRAHMRDLTLGCHANHALQSDFTRLGAEHFEAKILERVVPPSKLAMAEAQRISSLLNSGAALYNLTDDGQGKGRSGRGYTEPISDRLARQRAEEEQREIDEIFSKKRKAVIDDYAPKFTATLPKTNFWVYFAAAFVGIFIALAIMIPKISEGRLFVFSFILAFVVSPFVSGYFQGKAKQSAEYQNLTKQRDEKLRAIDNEHNKMRGL</sequence>
<name>A0A1Y6C9V6_9NEIS</name>
<accession>A0A1Y6C9V6</accession>
<dbReference type="AlphaFoldDB" id="A0A1Y6C9V6"/>
<feature type="transmembrane region" description="Helical" evidence="5">
    <location>
        <begin position="305"/>
        <end position="324"/>
    </location>
</feature>
<keyword evidence="5" id="KW-0472">Membrane</keyword>